<name>A0A068J6Z9_9CAUD</name>
<keyword evidence="2" id="KW-1185">Reference proteome</keyword>
<accession>A0A068J6Z9</accession>
<dbReference type="KEGG" id="vg:26066882"/>
<organism evidence="1 2">
    <name type="scientific">Vibrio phage nt-1</name>
    <dbReference type="NCBI Taxonomy" id="115992"/>
    <lineage>
        <taxon>Viruses</taxon>
        <taxon>Duplodnaviria</taxon>
        <taxon>Heunggongvirae</taxon>
        <taxon>Uroviricota</taxon>
        <taxon>Caudoviricetes</taxon>
        <taxon>Pantevenvirales</taxon>
        <taxon>Straboviridae</taxon>
        <taxon>Mylasvirus</taxon>
        <taxon>Mylasvirus persius</taxon>
    </lineage>
</organism>
<evidence type="ECO:0000313" key="1">
    <source>
        <dbReference type="EMBL" id="AIE13774.1"/>
    </source>
</evidence>
<dbReference type="EMBL" id="HQ317393">
    <property type="protein sequence ID" value="AIE13774.1"/>
    <property type="molecule type" value="Genomic_DNA"/>
</dbReference>
<dbReference type="GeneID" id="26066882"/>
<dbReference type="RefSeq" id="YP_009046835.1">
    <property type="nucleotide sequence ID" value="NC_021529.2"/>
</dbReference>
<dbReference type="Proteomes" id="UP000201461">
    <property type="component" value="Segment"/>
</dbReference>
<reference evidence="1 2" key="1">
    <citation type="journal article" date="2014" name="Genome Biol. Evol.">
        <title>Composite Conserved Promoter-Terminator Motifs (PeSLs) that Mediate Modular Shuffling in the Diverse T4-Like Myoviruses.</title>
        <authorList>
            <person name="Comeau A.M."/>
            <person name="Arbiol C."/>
            <person name="Krisch H.M."/>
        </authorList>
    </citation>
    <scope>NUCLEOTIDE SEQUENCE [LARGE SCALE GENOMIC DNA]</scope>
</reference>
<proteinExistence type="predicted"/>
<sequence length="43" mass="5132">MEEIMRDLSFFHGNPDKKRAAHSYMKIAHGGNFYFKDLKNERT</sequence>
<protein>
    <submittedName>
        <fullName evidence="1">Uncharacterized protein</fullName>
    </submittedName>
</protein>
<evidence type="ECO:0000313" key="2">
    <source>
        <dbReference type="Proteomes" id="UP000201461"/>
    </source>
</evidence>